<dbReference type="AlphaFoldDB" id="A0A0K2USR4"/>
<proteinExistence type="predicted"/>
<dbReference type="EMBL" id="HACA01023395">
    <property type="protein sequence ID" value="CDW40756.1"/>
    <property type="molecule type" value="Transcribed_RNA"/>
</dbReference>
<reference evidence="1" key="1">
    <citation type="submission" date="2014-05" db="EMBL/GenBank/DDBJ databases">
        <authorList>
            <person name="Chronopoulou M."/>
        </authorList>
    </citation>
    <scope>NUCLEOTIDE SEQUENCE</scope>
    <source>
        <tissue evidence="1">Whole organism</tissue>
    </source>
</reference>
<name>A0A0K2USR4_LEPSM</name>
<accession>A0A0K2USR4</accession>
<protein>
    <submittedName>
        <fullName evidence="1">Uncharacterized protein</fullName>
    </submittedName>
</protein>
<sequence>VRDESSEFHDPCVDHISPTSLHFVVRGSSSIISKRIPRFPYPRIGGVQGYGGRSGNGADDFRGIPYHIELSTIHGTTNDGVIVRGYNSIRHGSSIGLTHHGFSSRRRRSVLSSRLSLTHHRPYLILVCTSHYD</sequence>
<evidence type="ECO:0000313" key="1">
    <source>
        <dbReference type="EMBL" id="CDW40756.1"/>
    </source>
</evidence>
<feature type="non-terminal residue" evidence="1">
    <location>
        <position position="1"/>
    </location>
</feature>
<organism evidence="1">
    <name type="scientific">Lepeophtheirus salmonis</name>
    <name type="common">Salmon louse</name>
    <name type="synonym">Caligus salmonis</name>
    <dbReference type="NCBI Taxonomy" id="72036"/>
    <lineage>
        <taxon>Eukaryota</taxon>
        <taxon>Metazoa</taxon>
        <taxon>Ecdysozoa</taxon>
        <taxon>Arthropoda</taxon>
        <taxon>Crustacea</taxon>
        <taxon>Multicrustacea</taxon>
        <taxon>Hexanauplia</taxon>
        <taxon>Copepoda</taxon>
        <taxon>Siphonostomatoida</taxon>
        <taxon>Caligidae</taxon>
        <taxon>Lepeophtheirus</taxon>
    </lineage>
</organism>